<proteinExistence type="predicted"/>
<dbReference type="RefSeq" id="WP_272182711.1">
    <property type="nucleotide sequence ID" value="NZ_JAQOMS010000002.1"/>
</dbReference>
<feature type="domain" description="Acyl-CoA thioesterase-like C-terminal" evidence="1">
    <location>
        <begin position="6"/>
        <end position="128"/>
    </location>
</feature>
<evidence type="ECO:0000313" key="2">
    <source>
        <dbReference type="EMBL" id="MDC2891489.1"/>
    </source>
</evidence>
<comment type="caution">
    <text evidence="2">The sequence shown here is derived from an EMBL/GenBank/DDBJ whole genome shotgun (WGS) entry which is preliminary data.</text>
</comment>
<accession>A0ABT5FJV9</accession>
<evidence type="ECO:0000313" key="3">
    <source>
        <dbReference type="Proteomes" id="UP001528411"/>
    </source>
</evidence>
<dbReference type="Gene3D" id="2.40.160.210">
    <property type="entry name" value="Acyl-CoA thioesterase, double hotdog domain"/>
    <property type="match status" value="1"/>
</dbReference>
<gene>
    <name evidence="2" type="ORF">PN838_25665</name>
</gene>
<dbReference type="EMBL" id="JAQOMS010000002">
    <property type="protein sequence ID" value="MDC2891489.1"/>
    <property type="molecule type" value="Genomic_DNA"/>
</dbReference>
<protein>
    <submittedName>
        <fullName evidence="2">Thioesterase family protein</fullName>
    </submittedName>
</protein>
<dbReference type="SUPFAM" id="SSF54637">
    <property type="entry name" value="Thioesterase/thiol ester dehydrase-isomerase"/>
    <property type="match status" value="1"/>
</dbReference>
<dbReference type="InterPro" id="IPR049450">
    <property type="entry name" value="ACOT8-like_C"/>
</dbReference>
<dbReference type="InterPro" id="IPR042171">
    <property type="entry name" value="Acyl-CoA_hotdog"/>
</dbReference>
<name>A0ABT5FJV9_9GAMM</name>
<sequence>MPKLVPKFIQHFELAVEKGSLSLGKSDDPVLHGWSKLKHPPAQMTYACLIAVMDAWPPTMYQMKRIPAPASTMSWDVEFIAPIDDLNGEEWIASVNEARHIEDGYGHEESTFWAPDGRVLAYSRQVVAIFA</sequence>
<organism evidence="2 3">
    <name type="scientific">Psychrosphaera algicola</name>
    <dbReference type="NCBI Taxonomy" id="3023714"/>
    <lineage>
        <taxon>Bacteria</taxon>
        <taxon>Pseudomonadati</taxon>
        <taxon>Pseudomonadota</taxon>
        <taxon>Gammaproteobacteria</taxon>
        <taxon>Alteromonadales</taxon>
        <taxon>Pseudoalteromonadaceae</taxon>
        <taxon>Psychrosphaera</taxon>
    </lineage>
</organism>
<keyword evidence="3" id="KW-1185">Reference proteome</keyword>
<evidence type="ECO:0000259" key="1">
    <source>
        <dbReference type="Pfam" id="PF20789"/>
    </source>
</evidence>
<dbReference type="Pfam" id="PF20789">
    <property type="entry name" value="4HBT_3C"/>
    <property type="match status" value="1"/>
</dbReference>
<dbReference type="InterPro" id="IPR029069">
    <property type="entry name" value="HotDog_dom_sf"/>
</dbReference>
<reference evidence="2 3" key="1">
    <citation type="submission" date="2023-01" db="EMBL/GenBank/DDBJ databases">
        <title>Psychrosphaera sp. nov., isolated from marine algae.</title>
        <authorList>
            <person name="Bayburt H."/>
            <person name="Choi B.J."/>
            <person name="Kim J.M."/>
            <person name="Choi D.G."/>
            <person name="Jeon C.O."/>
        </authorList>
    </citation>
    <scope>NUCLEOTIDE SEQUENCE [LARGE SCALE GENOMIC DNA]</scope>
    <source>
        <strain evidence="2 3">G1-22</strain>
    </source>
</reference>
<dbReference type="Proteomes" id="UP001528411">
    <property type="component" value="Unassembled WGS sequence"/>
</dbReference>